<evidence type="ECO:0000313" key="3">
    <source>
        <dbReference type="Proteomes" id="UP000558488"/>
    </source>
</evidence>
<dbReference type="Proteomes" id="UP000558488">
    <property type="component" value="Unassembled WGS sequence"/>
</dbReference>
<proteinExistence type="predicted"/>
<dbReference type="EMBL" id="JACAGB010000085">
    <property type="protein sequence ID" value="KAF6273022.1"/>
    <property type="molecule type" value="Genomic_DNA"/>
</dbReference>
<keyword evidence="3" id="KW-1185">Reference proteome</keyword>
<feature type="region of interest" description="Disordered" evidence="1">
    <location>
        <begin position="1"/>
        <end position="37"/>
    </location>
</feature>
<reference evidence="2 3" key="1">
    <citation type="journal article" date="2020" name="Nature">
        <title>Six reference-quality genomes reveal evolution of bat adaptations.</title>
        <authorList>
            <person name="Jebb D."/>
            <person name="Huang Z."/>
            <person name="Pippel M."/>
            <person name="Hughes G.M."/>
            <person name="Lavrichenko K."/>
            <person name="Devanna P."/>
            <person name="Winkler S."/>
            <person name="Jermiin L.S."/>
            <person name="Skirmuntt E.C."/>
            <person name="Katzourakis A."/>
            <person name="Burkitt-Gray L."/>
            <person name="Ray D.A."/>
            <person name="Sullivan K.A.M."/>
            <person name="Roscito J.G."/>
            <person name="Kirilenko B.M."/>
            <person name="Davalos L.M."/>
            <person name="Corthals A.P."/>
            <person name="Power M.L."/>
            <person name="Jones G."/>
            <person name="Ransome R.D."/>
            <person name="Dechmann D.K.N."/>
            <person name="Locatelli A.G."/>
            <person name="Puechmaille S.J."/>
            <person name="Fedrigo O."/>
            <person name="Jarvis E.D."/>
            <person name="Hiller M."/>
            <person name="Vernes S.C."/>
            <person name="Myers E.W."/>
            <person name="Teeling E.C."/>
        </authorList>
    </citation>
    <scope>NUCLEOTIDE SEQUENCE [LARGE SCALE GENOMIC DNA]</scope>
    <source>
        <strain evidence="2">MPipKuh1</strain>
        <tissue evidence="2">Flight muscle</tissue>
    </source>
</reference>
<dbReference type="AlphaFoldDB" id="A0A7J7RA78"/>
<sequence length="217" mass="23060">MSSPVRSPDTGRKDVGLMSLLCEEPPPGPPAGRQDLVSHTRRVCTGTARRLLAAAGYPPQLQISPVRQAEGCSAPRPHAGPSLQLSGHRTPARPVRPQGKPSERSTLHHGATPARPELCVLVQLSHALAGCQEGPCEGWSSRGSLRPGCCGGWGHVEERVEPTCLAHPDHLIRCLWKSSISAPTSGHPFPLRPSFPLPLPLHCRGGRPGPHSLCALP</sequence>
<feature type="region of interest" description="Disordered" evidence="1">
    <location>
        <begin position="69"/>
        <end position="110"/>
    </location>
</feature>
<evidence type="ECO:0000256" key="1">
    <source>
        <dbReference type="SAM" id="MobiDB-lite"/>
    </source>
</evidence>
<protein>
    <submittedName>
        <fullName evidence="2">Uncharacterized protein</fullName>
    </submittedName>
</protein>
<comment type="caution">
    <text evidence="2">The sequence shown here is derived from an EMBL/GenBank/DDBJ whole genome shotgun (WGS) entry which is preliminary data.</text>
</comment>
<gene>
    <name evidence="2" type="ORF">mPipKuh1_010698</name>
</gene>
<evidence type="ECO:0000313" key="2">
    <source>
        <dbReference type="EMBL" id="KAF6273022.1"/>
    </source>
</evidence>
<organism evidence="2 3">
    <name type="scientific">Pipistrellus kuhlii</name>
    <name type="common">Kuhl's pipistrelle</name>
    <dbReference type="NCBI Taxonomy" id="59472"/>
    <lineage>
        <taxon>Eukaryota</taxon>
        <taxon>Metazoa</taxon>
        <taxon>Chordata</taxon>
        <taxon>Craniata</taxon>
        <taxon>Vertebrata</taxon>
        <taxon>Euteleostomi</taxon>
        <taxon>Mammalia</taxon>
        <taxon>Eutheria</taxon>
        <taxon>Laurasiatheria</taxon>
        <taxon>Chiroptera</taxon>
        <taxon>Yangochiroptera</taxon>
        <taxon>Vespertilionidae</taxon>
        <taxon>Pipistrellus</taxon>
    </lineage>
</organism>
<name>A0A7J7RA78_PIPKU</name>
<accession>A0A7J7RA78</accession>